<evidence type="ECO:0008006" key="5">
    <source>
        <dbReference type="Google" id="ProtNLM"/>
    </source>
</evidence>
<organism evidence="3 4">
    <name type="scientific">Gibberella zeae</name>
    <name type="common">Wheat head blight fungus</name>
    <name type="synonym">Fusarium graminearum</name>
    <dbReference type="NCBI Taxonomy" id="5518"/>
    <lineage>
        <taxon>Eukaryota</taxon>
        <taxon>Fungi</taxon>
        <taxon>Dikarya</taxon>
        <taxon>Ascomycota</taxon>
        <taxon>Pezizomycotina</taxon>
        <taxon>Sordariomycetes</taxon>
        <taxon>Hypocreomycetidae</taxon>
        <taxon>Hypocreales</taxon>
        <taxon>Nectriaceae</taxon>
        <taxon>Fusarium</taxon>
    </lineage>
</organism>
<feature type="compositionally biased region" description="Acidic residues" evidence="2">
    <location>
        <begin position="146"/>
        <end position="171"/>
    </location>
</feature>
<comment type="caution">
    <text evidence="3">The sequence shown here is derived from an EMBL/GenBank/DDBJ whole genome shotgun (WGS) entry which is preliminary data.</text>
</comment>
<evidence type="ECO:0000256" key="2">
    <source>
        <dbReference type="SAM" id="MobiDB-lite"/>
    </source>
</evidence>
<dbReference type="EMBL" id="CAJPIJ010000195">
    <property type="protein sequence ID" value="CAG2009955.1"/>
    <property type="molecule type" value="Genomic_DNA"/>
</dbReference>
<evidence type="ECO:0000313" key="4">
    <source>
        <dbReference type="Proteomes" id="UP000746612"/>
    </source>
</evidence>
<feature type="compositionally biased region" description="Basic and acidic residues" evidence="2">
    <location>
        <begin position="172"/>
        <end position="181"/>
    </location>
</feature>
<dbReference type="InterPro" id="IPR016197">
    <property type="entry name" value="Chromo-like_dom_sf"/>
</dbReference>
<accession>A0A9N8WZP7</accession>
<dbReference type="SUPFAM" id="SSF54160">
    <property type="entry name" value="Chromo domain-like"/>
    <property type="match status" value="1"/>
</dbReference>
<sequence>MRQPTVDIRAVQVINAYRKTASNRIIFTCTLNDNTTAYISEFWLQLTKEDLVLAYWIAEAIEKSKEALGEDTDHRHLVTGLDQYHVLKILSHSDGTGRRRMLEVQWCGYSAAEATTEPFNAIWEARKAVVLDYYNRHRLPLPPNLDYEDPETSDEEPSGEDDDEDSEDEEGRGDQEDRHDL</sequence>
<feature type="region of interest" description="Disordered" evidence="2">
    <location>
        <begin position="141"/>
        <end position="181"/>
    </location>
</feature>
<reference evidence="3" key="1">
    <citation type="submission" date="2021-03" db="EMBL/GenBank/DDBJ databases">
        <authorList>
            <person name="Alouane T."/>
            <person name="Langin T."/>
            <person name="Bonhomme L."/>
        </authorList>
    </citation>
    <scope>NUCLEOTIDE SEQUENCE</scope>
    <source>
        <strain evidence="3">MDC_Fg202</strain>
    </source>
</reference>
<name>A0A9N8WZP7_GIBZA</name>
<evidence type="ECO:0000256" key="1">
    <source>
        <dbReference type="ARBA" id="ARBA00011353"/>
    </source>
</evidence>
<dbReference type="AlphaFoldDB" id="A0A9N8WZP7"/>
<evidence type="ECO:0000313" key="3">
    <source>
        <dbReference type="EMBL" id="CAG2009955.1"/>
    </source>
</evidence>
<proteinExistence type="predicted"/>
<comment type="subunit">
    <text evidence="1">Component of the NuA4 histone acetyltransferase complex.</text>
</comment>
<gene>
    <name evidence="3" type="ORF">MDCFG202_LOCUS591892</name>
</gene>
<dbReference type="Proteomes" id="UP000746612">
    <property type="component" value="Unassembled WGS sequence"/>
</dbReference>
<protein>
    <recommendedName>
        <fullName evidence="5">Chromo domain-containing protein</fullName>
    </recommendedName>
</protein>
<dbReference type="Gene3D" id="2.40.50.40">
    <property type="match status" value="1"/>
</dbReference>